<dbReference type="Proteomes" id="UP001221268">
    <property type="component" value="Chromosome"/>
</dbReference>
<evidence type="ECO:0000313" key="3">
    <source>
        <dbReference type="EMBL" id="WCL72196.1"/>
    </source>
</evidence>
<evidence type="ECO:0000256" key="1">
    <source>
        <dbReference type="ARBA" id="ARBA00038494"/>
    </source>
</evidence>
<dbReference type="EMBL" id="CP116766">
    <property type="protein sequence ID" value="WCL72196.1"/>
    <property type="molecule type" value="Genomic_DNA"/>
</dbReference>
<name>A0ABY7RKX4_9NEIS</name>
<dbReference type="Pfam" id="PF00535">
    <property type="entry name" value="Glycos_transf_2"/>
    <property type="match status" value="1"/>
</dbReference>
<accession>A0ABY7RKX4</accession>
<organism evidence="3 4">
    <name type="scientific">Neisseria lisongii</name>
    <dbReference type="NCBI Taxonomy" id="2912188"/>
    <lineage>
        <taxon>Bacteria</taxon>
        <taxon>Pseudomonadati</taxon>
        <taxon>Pseudomonadota</taxon>
        <taxon>Betaproteobacteria</taxon>
        <taxon>Neisseriales</taxon>
        <taxon>Neisseriaceae</taxon>
        <taxon>Neisseria</taxon>
    </lineage>
</organism>
<dbReference type="CDD" id="cd02511">
    <property type="entry name" value="Beta4Glucosyltransferase"/>
    <property type="match status" value="1"/>
</dbReference>
<dbReference type="RefSeq" id="WP_237091612.1">
    <property type="nucleotide sequence ID" value="NZ_CP116766.1"/>
</dbReference>
<dbReference type="InterPro" id="IPR001173">
    <property type="entry name" value="Glyco_trans_2-like"/>
</dbReference>
<dbReference type="PANTHER" id="PTHR43630">
    <property type="entry name" value="POLY-BETA-1,6-N-ACETYL-D-GLUCOSAMINE SYNTHASE"/>
    <property type="match status" value="1"/>
</dbReference>
<dbReference type="PANTHER" id="PTHR43630:SF2">
    <property type="entry name" value="GLYCOSYLTRANSFERASE"/>
    <property type="match status" value="1"/>
</dbReference>
<dbReference type="Gene3D" id="3.90.550.10">
    <property type="entry name" value="Spore Coat Polysaccharide Biosynthesis Protein SpsA, Chain A"/>
    <property type="match status" value="1"/>
</dbReference>
<evidence type="ECO:0000313" key="4">
    <source>
        <dbReference type="Proteomes" id="UP001221268"/>
    </source>
</evidence>
<dbReference type="InterPro" id="IPR029044">
    <property type="entry name" value="Nucleotide-diphossugar_trans"/>
</dbReference>
<proteinExistence type="inferred from homology"/>
<protein>
    <submittedName>
        <fullName evidence="3">Glycosyltransferase family 2 protein</fullName>
    </submittedName>
</protein>
<dbReference type="SUPFAM" id="SSF53448">
    <property type="entry name" value="Nucleotide-diphospho-sugar transferases"/>
    <property type="match status" value="1"/>
</dbReference>
<reference evidence="3 4" key="1">
    <citation type="submission" date="2023-01" db="EMBL/GenBank/DDBJ databases">
        <authorList>
            <person name="Yang C."/>
        </authorList>
    </citation>
    <scope>NUCLEOTIDE SEQUENCE [LARGE SCALE GENOMIC DNA]</scope>
    <source>
        <strain evidence="3 4">ZJ106</strain>
    </source>
</reference>
<comment type="similarity">
    <text evidence="1">Belongs to the glycosyltransferase 2 family. WaaE/KdtX subfamily.</text>
</comment>
<sequence>MNPISDTALPLTVAIITKNEEAMLVECLQSVQPLHCPIVIIDAGSSDATCKIAEQYGAACHVFSDWQGFGIQRNRAHEFIRSEWVLWLDADERLSNETVNGIRRIFSQGTQPKTVYTLNRSTIVYGKKIRYCGWYPDRVVRMYPVTHTRYNNDLVHESVIVPEGWKIENINGDIVHLTYSSLGQHIIKMQRYAYDWAQQFKNRKYSNPAGALLRGIVAFFRTYILKRGFLDGYAGLIISVMNGFYTFAKYAQLWLLNQNHSNQP</sequence>
<evidence type="ECO:0000259" key="2">
    <source>
        <dbReference type="Pfam" id="PF00535"/>
    </source>
</evidence>
<keyword evidence="4" id="KW-1185">Reference proteome</keyword>
<feature type="domain" description="Glycosyltransferase 2-like" evidence="2">
    <location>
        <begin position="12"/>
        <end position="99"/>
    </location>
</feature>
<gene>
    <name evidence="3" type="ORF">PJU73_03565</name>
</gene>